<keyword evidence="1" id="KW-0560">Oxidoreductase</keyword>
<proteinExistence type="inferred from homology"/>
<keyword evidence="3" id="KW-0489">Methyltransferase</keyword>
<dbReference type="GO" id="GO:0008168">
    <property type="term" value="F:methyltransferase activity"/>
    <property type="evidence" value="ECO:0007669"/>
    <property type="project" value="UniProtKB-KW"/>
</dbReference>
<dbReference type="NCBIfam" id="NF041278">
    <property type="entry name" value="CmcJ_NvfI_EfuI"/>
    <property type="match status" value="1"/>
</dbReference>
<evidence type="ECO:0000256" key="2">
    <source>
        <dbReference type="ARBA" id="ARBA00023604"/>
    </source>
</evidence>
<dbReference type="PANTHER" id="PTHR34598">
    <property type="entry name" value="BLL6449 PROTEIN"/>
    <property type="match status" value="1"/>
</dbReference>
<organism evidence="3 4">
    <name type="scientific">Lophiotrema nucula</name>
    <dbReference type="NCBI Taxonomy" id="690887"/>
    <lineage>
        <taxon>Eukaryota</taxon>
        <taxon>Fungi</taxon>
        <taxon>Dikarya</taxon>
        <taxon>Ascomycota</taxon>
        <taxon>Pezizomycotina</taxon>
        <taxon>Dothideomycetes</taxon>
        <taxon>Pleosporomycetidae</taxon>
        <taxon>Pleosporales</taxon>
        <taxon>Lophiotremataceae</taxon>
        <taxon>Lophiotrema</taxon>
    </lineage>
</organism>
<sequence>MSKHIKSSIHFLTPSTLHHVEKPYAFRYAVDGFPQTNFENGEVHEVNITDIRGHEEEFKYDTHGFAVLHLKQHFEYDIFWNETLVQAYFYELEIILKEHLHATEVRVFRHGLRKRDPAFPISTGESYAYDQPTSVAHIDTTPKEAANEIRRQYGGDADQFLKRRHQWVNIWKPLKGPLNDWPLAVCASSTLTEKNIEAADLLYPDLATENYQVYYSKDYQWYYLSDHDVSEIIIFKQSDSNPSACPGVAHCSFYNPRASTHELPRESIEVRALAFFE</sequence>
<gene>
    <name evidence="3" type="ORF">BDV96DRAFT_670895</name>
</gene>
<accession>A0A6A5YMG0</accession>
<keyword evidence="4" id="KW-1185">Reference proteome</keyword>
<dbReference type="PANTHER" id="PTHR34598:SF3">
    <property type="entry name" value="OXIDOREDUCTASE AN1597"/>
    <property type="match status" value="1"/>
</dbReference>
<comment type="similarity">
    <text evidence="2">Belongs to the asaB hydroxylase/desaturase family.</text>
</comment>
<keyword evidence="3" id="KW-0808">Transferase</keyword>
<reference evidence="3" key="1">
    <citation type="journal article" date="2020" name="Stud. Mycol.">
        <title>101 Dothideomycetes genomes: a test case for predicting lifestyles and emergence of pathogens.</title>
        <authorList>
            <person name="Haridas S."/>
            <person name="Albert R."/>
            <person name="Binder M."/>
            <person name="Bloem J."/>
            <person name="Labutti K."/>
            <person name="Salamov A."/>
            <person name="Andreopoulos B."/>
            <person name="Baker S."/>
            <person name="Barry K."/>
            <person name="Bills G."/>
            <person name="Bluhm B."/>
            <person name="Cannon C."/>
            <person name="Castanera R."/>
            <person name="Culley D."/>
            <person name="Daum C."/>
            <person name="Ezra D."/>
            <person name="Gonzalez J."/>
            <person name="Henrissat B."/>
            <person name="Kuo A."/>
            <person name="Liang C."/>
            <person name="Lipzen A."/>
            <person name="Lutzoni F."/>
            <person name="Magnuson J."/>
            <person name="Mondo S."/>
            <person name="Nolan M."/>
            <person name="Ohm R."/>
            <person name="Pangilinan J."/>
            <person name="Park H.-J."/>
            <person name="Ramirez L."/>
            <person name="Alfaro M."/>
            <person name="Sun H."/>
            <person name="Tritt A."/>
            <person name="Yoshinaga Y."/>
            <person name="Zwiers L.-H."/>
            <person name="Turgeon B."/>
            <person name="Goodwin S."/>
            <person name="Spatafora J."/>
            <person name="Crous P."/>
            <person name="Grigoriev I."/>
        </authorList>
    </citation>
    <scope>NUCLEOTIDE SEQUENCE</scope>
    <source>
        <strain evidence="3">CBS 627.86</strain>
    </source>
</reference>
<protein>
    <submittedName>
        <fullName evidence="3">Putative CmcJ-like methyltransferase</fullName>
    </submittedName>
</protein>
<dbReference type="OrthoDB" id="412788at2759"/>
<dbReference type="EMBL" id="ML977347">
    <property type="protein sequence ID" value="KAF2108479.1"/>
    <property type="molecule type" value="Genomic_DNA"/>
</dbReference>
<evidence type="ECO:0000313" key="3">
    <source>
        <dbReference type="EMBL" id="KAF2108479.1"/>
    </source>
</evidence>
<dbReference type="GO" id="GO:0016491">
    <property type="term" value="F:oxidoreductase activity"/>
    <property type="evidence" value="ECO:0007669"/>
    <property type="project" value="UniProtKB-KW"/>
</dbReference>
<evidence type="ECO:0000256" key="1">
    <source>
        <dbReference type="ARBA" id="ARBA00023002"/>
    </source>
</evidence>
<evidence type="ECO:0000313" key="4">
    <source>
        <dbReference type="Proteomes" id="UP000799770"/>
    </source>
</evidence>
<name>A0A6A5YMG0_9PLEO</name>
<dbReference type="Proteomes" id="UP000799770">
    <property type="component" value="Unassembled WGS sequence"/>
</dbReference>
<dbReference type="AlphaFoldDB" id="A0A6A5YMG0"/>
<dbReference type="InterPro" id="IPR044053">
    <property type="entry name" value="AsaB-like"/>
</dbReference>
<dbReference type="GO" id="GO:0032259">
    <property type="term" value="P:methylation"/>
    <property type="evidence" value="ECO:0007669"/>
    <property type="project" value="UniProtKB-KW"/>
</dbReference>